<feature type="domain" description="DUF5865" evidence="1">
    <location>
        <begin position="178"/>
        <end position="387"/>
    </location>
</feature>
<reference evidence="2" key="1">
    <citation type="submission" date="2022-06" db="EMBL/GenBank/DDBJ databases">
        <authorList>
            <person name="Legendre M."/>
            <person name="Claverie J.-M."/>
            <person name="Alempic J.-M."/>
            <person name="Abergel C."/>
        </authorList>
    </citation>
    <scope>NUCLEOTIDE SEQUENCE</scope>
    <source>
        <strain evidence="2">Kuranda</strain>
    </source>
</reference>
<accession>A0AA95J3V7</accession>
<dbReference type="InterPro" id="IPR043844">
    <property type="entry name" value="DUF5865"/>
</dbReference>
<sequence>MSNPATAQRVNVPELGAQNAAVADLVAKLNEIVAAIAASPPVAAASSEIDVPVAPAPAADTPSAAAALPGPVATETPARYQAAPRALSRASYDSGEHYNTGLGHMTVSQLAERVGALPGHLMVATGSCLTAKMVRAYAPHHRSAVANWSGHITPDGWCDVAVSMPHGVKRDGEFSTWFNAVALSGGPIEADRLSRKLAKYAHDAPDAVVLVGGNPARLPDDVSSSLPPNTCVPIIESFPMTDIHRTALGPYGRGCGGIRDLDMIARTAKCMAGFLDTRKNLGRVASYVASAMAGKGLAALDLFYVPQANSRIAIESGCYACAHGRLLTLAEFQDACGGRTITERQIDRFYRPVMPSDPSVPYNPMARILAADVDNVADLYALLDDPLLRE</sequence>
<evidence type="ECO:0000313" key="2">
    <source>
        <dbReference type="EMBL" id="WBR14907.1"/>
    </source>
</evidence>
<evidence type="ECO:0000313" key="3">
    <source>
        <dbReference type="Proteomes" id="UP001185135"/>
    </source>
</evidence>
<evidence type="ECO:0000259" key="1">
    <source>
        <dbReference type="Pfam" id="PF19183"/>
    </source>
</evidence>
<protein>
    <recommendedName>
        <fullName evidence="1">DUF5865 domain-containing protein</fullName>
    </recommendedName>
</protein>
<gene>
    <name evidence="2" type="ORF">pkur_cds_733</name>
</gene>
<proteinExistence type="predicted"/>
<name>A0AA95J3V7_9VIRU</name>
<dbReference type="EMBL" id="ON887157">
    <property type="protein sequence ID" value="WBR14907.1"/>
    <property type="molecule type" value="Genomic_DNA"/>
</dbReference>
<dbReference type="Proteomes" id="UP001185135">
    <property type="component" value="Segment"/>
</dbReference>
<organism evidence="2 3">
    <name type="scientific">Pandoravirus kuranda</name>
    <dbReference type="NCBI Taxonomy" id="3019033"/>
    <lineage>
        <taxon>Viruses</taxon>
        <taxon>Pandoravirus</taxon>
    </lineage>
</organism>
<dbReference type="Pfam" id="PF19183">
    <property type="entry name" value="DUF5865"/>
    <property type="match status" value="1"/>
</dbReference>